<comment type="similarity">
    <text evidence="1">Belongs to the DinB family.</text>
</comment>
<feature type="binding site" evidence="3">
    <location>
        <position position="127"/>
    </location>
    <ligand>
        <name>a divalent metal cation</name>
        <dbReference type="ChEBI" id="CHEBI:60240"/>
    </ligand>
</feature>
<dbReference type="KEGG" id="pms:KNP414_01569"/>
<evidence type="ECO:0000313" key="4">
    <source>
        <dbReference type="EMBL" id="AEI40133.1"/>
    </source>
</evidence>
<evidence type="ECO:0000256" key="2">
    <source>
        <dbReference type="ARBA" id="ARBA00022723"/>
    </source>
</evidence>
<reference evidence="5" key="1">
    <citation type="submission" date="2011-06" db="EMBL/GenBank/DDBJ databases">
        <title>Complete genome sequence of Paenibacillus mucilaginosus KNP414.</title>
        <authorList>
            <person name="Wang J."/>
            <person name="Hu S."/>
            <person name="Hu X."/>
            <person name="Zhang B."/>
            <person name="Dong D."/>
            <person name="Zhang S."/>
            <person name="Zhao K."/>
            <person name="Wu D."/>
        </authorList>
    </citation>
    <scope>NUCLEOTIDE SEQUENCE [LARGE SCALE GENOMIC DNA]</scope>
    <source>
        <strain evidence="5">KNP414</strain>
    </source>
</reference>
<reference evidence="4 5" key="2">
    <citation type="journal article" date="2013" name="Genome Announc.">
        <title>Genome Sequence of Growth-Improving Paenibacillus mucilaginosus Strain KNP414.</title>
        <authorList>
            <person name="Lu J.J."/>
            <person name="Wang J.F."/>
            <person name="Hu X.F."/>
        </authorList>
    </citation>
    <scope>NUCLEOTIDE SEQUENCE [LARGE SCALE GENOMIC DNA]</scope>
    <source>
        <strain evidence="4 5">KNP414</strain>
    </source>
</reference>
<dbReference type="GO" id="GO:0046872">
    <property type="term" value="F:metal ion binding"/>
    <property type="evidence" value="ECO:0007669"/>
    <property type="project" value="UniProtKB-KW"/>
</dbReference>
<accession>F8FNM1</accession>
<dbReference type="HOGENOM" id="CLU_1746178_0_0_9"/>
<name>F8FNM1_PAEMK</name>
<dbReference type="Gene3D" id="1.20.120.450">
    <property type="entry name" value="dinb family like domain"/>
    <property type="match status" value="1"/>
</dbReference>
<keyword evidence="2 3" id="KW-0479">Metal-binding</keyword>
<dbReference type="InterPro" id="IPR007837">
    <property type="entry name" value="DinB"/>
</dbReference>
<dbReference type="RefSeq" id="WP_013915295.1">
    <property type="nucleotide sequence ID" value="NC_015690.1"/>
</dbReference>
<gene>
    <name evidence="4" type="ordered locus">KNP414_01569</name>
</gene>
<dbReference type="AlphaFoldDB" id="F8FNM1"/>
<feature type="binding site" evidence="3">
    <location>
        <position position="48"/>
    </location>
    <ligand>
        <name>a divalent metal cation</name>
        <dbReference type="ChEBI" id="CHEBI:60240"/>
    </ligand>
</feature>
<dbReference type="EMBL" id="CP002869">
    <property type="protein sequence ID" value="AEI40133.1"/>
    <property type="molecule type" value="Genomic_DNA"/>
</dbReference>
<dbReference type="InterPro" id="IPR034660">
    <property type="entry name" value="DinB/YfiT-like"/>
</dbReference>
<dbReference type="Proteomes" id="UP000006620">
    <property type="component" value="Chromosome"/>
</dbReference>
<sequence length="166" mass="17999">MYTTIQSFIAECENESLATRKLLDALTDVSLSQEIAPGFRSLGPLAWHLVHKDHGLLTGAGLSFQAPAADSETPASAASIAEAYRTVTQSILSAVREQWSDEALGETVQIFGQSWTKGLTLYIFLKHEIHHRGQLTILMRQAGLPVAGMYGPSKEEWSAMGMAAPV</sequence>
<organism evidence="4 5">
    <name type="scientific">Paenibacillus mucilaginosus (strain KNP414)</name>
    <dbReference type="NCBI Taxonomy" id="1036673"/>
    <lineage>
        <taxon>Bacteria</taxon>
        <taxon>Bacillati</taxon>
        <taxon>Bacillota</taxon>
        <taxon>Bacilli</taxon>
        <taxon>Bacillales</taxon>
        <taxon>Paenibacillaceae</taxon>
        <taxon>Paenibacillus</taxon>
    </lineage>
</organism>
<evidence type="ECO:0000256" key="1">
    <source>
        <dbReference type="ARBA" id="ARBA00008635"/>
    </source>
</evidence>
<protein>
    <submittedName>
        <fullName evidence="4">DinB</fullName>
    </submittedName>
</protein>
<feature type="binding site" evidence="3">
    <location>
        <position position="131"/>
    </location>
    <ligand>
        <name>a divalent metal cation</name>
        <dbReference type="ChEBI" id="CHEBI:60240"/>
    </ligand>
</feature>
<dbReference type="SUPFAM" id="SSF109854">
    <property type="entry name" value="DinB/YfiT-like putative metalloenzymes"/>
    <property type="match status" value="1"/>
</dbReference>
<dbReference type="Pfam" id="PF05163">
    <property type="entry name" value="DinB"/>
    <property type="match status" value="1"/>
</dbReference>
<proteinExistence type="inferred from homology"/>
<evidence type="ECO:0000256" key="3">
    <source>
        <dbReference type="PIRSR" id="PIRSR607837-1"/>
    </source>
</evidence>
<evidence type="ECO:0000313" key="5">
    <source>
        <dbReference type="Proteomes" id="UP000006620"/>
    </source>
</evidence>
<dbReference type="PATRIC" id="fig|1036673.3.peg.1384"/>